<evidence type="ECO:0000313" key="2">
    <source>
        <dbReference type="EMBL" id="SDR48828.1"/>
    </source>
</evidence>
<organism evidence="2 3">
    <name type="scientific">Paraburkholderia fungorum</name>
    <dbReference type="NCBI Taxonomy" id="134537"/>
    <lineage>
        <taxon>Bacteria</taxon>
        <taxon>Pseudomonadati</taxon>
        <taxon>Pseudomonadota</taxon>
        <taxon>Betaproteobacteria</taxon>
        <taxon>Burkholderiales</taxon>
        <taxon>Burkholderiaceae</taxon>
        <taxon>Paraburkholderia</taxon>
    </lineage>
</organism>
<proteinExistence type="predicted"/>
<feature type="signal peptide" evidence="1">
    <location>
        <begin position="1"/>
        <end position="19"/>
    </location>
</feature>
<dbReference type="OrthoDB" id="9098535at2"/>
<keyword evidence="1" id="KW-0732">Signal</keyword>
<evidence type="ECO:0000313" key="3">
    <source>
        <dbReference type="Proteomes" id="UP000183487"/>
    </source>
</evidence>
<evidence type="ECO:0000256" key="1">
    <source>
        <dbReference type="SAM" id="SignalP"/>
    </source>
</evidence>
<name>A0A1H1JFP9_9BURK</name>
<dbReference type="EMBL" id="FNKP01000003">
    <property type="protein sequence ID" value="SDR48828.1"/>
    <property type="molecule type" value="Genomic_DNA"/>
</dbReference>
<feature type="chain" id="PRO_5010176080" description="Rap1a immunity protein domain-containing protein" evidence="1">
    <location>
        <begin position="20"/>
        <end position="123"/>
    </location>
</feature>
<accession>A0A1H1JFP9</accession>
<reference evidence="3" key="1">
    <citation type="submission" date="2016-10" db="EMBL/GenBank/DDBJ databases">
        <authorList>
            <person name="Varghese N."/>
        </authorList>
    </citation>
    <scope>NUCLEOTIDE SEQUENCE [LARGE SCALE GENOMIC DNA]</scope>
    <source>
        <strain evidence="3">GAS106B</strain>
    </source>
</reference>
<protein>
    <recommendedName>
        <fullName evidence="4">Rap1a immunity protein domain-containing protein</fullName>
    </recommendedName>
</protein>
<evidence type="ECO:0008006" key="4">
    <source>
        <dbReference type="Google" id="ProtNLM"/>
    </source>
</evidence>
<dbReference type="Proteomes" id="UP000183487">
    <property type="component" value="Unassembled WGS sequence"/>
</dbReference>
<sequence>MNRSLAAAALVTLCSVAHASPAPETNNGFLTGKLFQGGSQSLRTAYVIGVLDGFSYSSAFGAPDAKVAKLQRCIGTLHADARQVGTIIDKYIDAHPESLTEKMQPVVLKAMRQACSAGGAAID</sequence>
<keyword evidence="3" id="KW-1185">Reference proteome</keyword>
<gene>
    <name evidence="2" type="ORF">SAMN05443245_6284</name>
</gene>
<dbReference type="AlphaFoldDB" id="A0A1H1JFP9"/>
<dbReference type="RefSeq" id="WP_143026427.1">
    <property type="nucleotide sequence ID" value="NZ_FNKP01000003.1"/>
</dbReference>